<name>A0A4P2VL48_FLUSA</name>
<dbReference type="AlphaFoldDB" id="A0A4P2VL48"/>
<proteinExistence type="predicted"/>
<dbReference type="PANTHER" id="PTHR31118">
    <property type="entry name" value="CYCLASE-LIKE PROTEIN 2"/>
    <property type="match status" value="1"/>
</dbReference>
<accession>A0A4P2VL48</accession>
<dbReference type="KEGG" id="sbf:JCM31447_25200"/>
<dbReference type="Gene3D" id="3.50.30.50">
    <property type="entry name" value="Putative cyclase"/>
    <property type="match status" value="1"/>
</dbReference>
<keyword evidence="2" id="KW-1185">Reference proteome</keyword>
<dbReference type="RefSeq" id="WP_172603929.1">
    <property type="nucleotide sequence ID" value="NZ_AP019368.1"/>
</dbReference>
<dbReference type="GO" id="GO:0019441">
    <property type="term" value="P:L-tryptophan catabolic process to kynurenine"/>
    <property type="evidence" value="ECO:0007669"/>
    <property type="project" value="InterPro"/>
</dbReference>
<evidence type="ECO:0000313" key="1">
    <source>
        <dbReference type="EMBL" id="BBH54063.1"/>
    </source>
</evidence>
<reference evidence="1 2" key="1">
    <citation type="submission" date="2018-12" db="EMBL/GenBank/DDBJ databases">
        <title>Rubrispira sanarue gen. nov., sp., nov., a member of the order Silvanigrellales, isolated from a brackish lake in Hamamatsu Japan.</title>
        <authorList>
            <person name="Maejima Y."/>
            <person name="Iino T."/>
            <person name="Muraguchi Y."/>
            <person name="Fukuda K."/>
            <person name="Nojiri H."/>
            <person name="Ohkuma M."/>
            <person name="Moriuchi R."/>
            <person name="Dohra H."/>
            <person name="Kimbara K."/>
            <person name="Shintani M."/>
        </authorList>
    </citation>
    <scope>NUCLEOTIDE SEQUENCE [LARGE SCALE GENOMIC DNA]</scope>
    <source>
        <strain evidence="1 2">RF1110005</strain>
    </source>
</reference>
<dbReference type="SUPFAM" id="SSF102198">
    <property type="entry name" value="Putative cyclase"/>
    <property type="match status" value="1"/>
</dbReference>
<evidence type="ECO:0000313" key="2">
    <source>
        <dbReference type="Proteomes" id="UP000291236"/>
    </source>
</evidence>
<protein>
    <submittedName>
        <fullName evidence="1">Cyclase</fullName>
    </submittedName>
</protein>
<dbReference type="GO" id="GO:0004061">
    <property type="term" value="F:arylformamidase activity"/>
    <property type="evidence" value="ECO:0007669"/>
    <property type="project" value="InterPro"/>
</dbReference>
<dbReference type="PANTHER" id="PTHR31118:SF32">
    <property type="entry name" value="KYNURENINE FORMAMIDASE"/>
    <property type="match status" value="1"/>
</dbReference>
<organism evidence="1 2">
    <name type="scientific">Fluviispira sanaruensis</name>
    <dbReference type="NCBI Taxonomy" id="2493639"/>
    <lineage>
        <taxon>Bacteria</taxon>
        <taxon>Pseudomonadati</taxon>
        <taxon>Bdellovibrionota</taxon>
        <taxon>Oligoflexia</taxon>
        <taxon>Silvanigrellales</taxon>
        <taxon>Silvanigrellaceae</taxon>
        <taxon>Fluviispira</taxon>
    </lineage>
</organism>
<gene>
    <name evidence="1" type="ORF">JCM31447_25200</name>
</gene>
<dbReference type="Proteomes" id="UP000291236">
    <property type="component" value="Chromosome"/>
</dbReference>
<sequence length="220" mass="25118">MSNYIFLSHFLNEKTPSYGKRSPFIKRDVSKISCCQSSNSQYWEFSNHIGTHVDFPFHFDESGKKLETYSAKDWIFQKPVLIELECAPGYFINIKDLEKHIPEKCDIVFIKTSFEKFRNEDIYWENNPGVLPEVGIWLRKNRKNLKAIGFDFISLTSFSNKEIGGEAHKAFLNSNYEGEPLLIIEDMKLSALISSPKSVIIAPLLIEGADGSPVTVIAEI</sequence>
<dbReference type="InterPro" id="IPR037175">
    <property type="entry name" value="KFase_sf"/>
</dbReference>
<dbReference type="EMBL" id="AP019368">
    <property type="protein sequence ID" value="BBH54063.1"/>
    <property type="molecule type" value="Genomic_DNA"/>
</dbReference>
<dbReference type="InterPro" id="IPR007325">
    <property type="entry name" value="KFase/CYL"/>
</dbReference>
<dbReference type="Pfam" id="PF04199">
    <property type="entry name" value="Cyclase"/>
    <property type="match status" value="1"/>
</dbReference>